<feature type="domain" description="Pre-mRNA-splicing factor Syf1/CRNKL1-like C-terminal HAT-repeats" evidence="14">
    <location>
        <begin position="224"/>
        <end position="305"/>
    </location>
</feature>
<dbReference type="InterPro" id="IPR019734">
    <property type="entry name" value="TPR_rpt"/>
</dbReference>
<dbReference type="InterPro" id="IPR045075">
    <property type="entry name" value="Syf1-like"/>
</dbReference>
<feature type="domain" description="Pre-mRNA-splicing factor Syf1-like N-terminal HAT-repeats" evidence="15">
    <location>
        <begin position="314"/>
        <end position="483"/>
    </location>
</feature>
<evidence type="ECO:0000256" key="9">
    <source>
        <dbReference type="ARBA" id="ARBA00037040"/>
    </source>
</evidence>
<proteinExistence type="inferred from homology"/>
<dbReference type="AlphaFoldDB" id="A0A067MKM1"/>
<evidence type="ECO:0000259" key="14">
    <source>
        <dbReference type="Pfam" id="PF23231"/>
    </source>
</evidence>
<keyword evidence="12" id="KW-0802">TPR repeat</keyword>
<dbReference type="GO" id="GO:0071011">
    <property type="term" value="C:precatalytic spliceosome"/>
    <property type="evidence" value="ECO:0007669"/>
    <property type="project" value="TreeGrafter"/>
</dbReference>
<evidence type="ECO:0000256" key="5">
    <source>
        <dbReference type="ARBA" id="ARBA00022728"/>
    </source>
</evidence>
<keyword evidence="8" id="KW-0539">Nucleus</keyword>
<dbReference type="GO" id="GO:0071014">
    <property type="term" value="C:post-mRNA release spliceosomal complex"/>
    <property type="evidence" value="ECO:0007669"/>
    <property type="project" value="TreeGrafter"/>
</dbReference>
<evidence type="ECO:0000256" key="4">
    <source>
        <dbReference type="ARBA" id="ARBA00022664"/>
    </source>
</evidence>
<keyword evidence="4" id="KW-0507">mRNA processing</keyword>
<accession>A0A067MKM1</accession>
<dbReference type="SMART" id="SM00386">
    <property type="entry name" value="HAT"/>
    <property type="match status" value="14"/>
</dbReference>
<dbReference type="GO" id="GO:0071007">
    <property type="term" value="C:U2-type catalytic step 2 spliceosome"/>
    <property type="evidence" value="ECO:0007669"/>
    <property type="project" value="TreeGrafter"/>
</dbReference>
<evidence type="ECO:0000313" key="17">
    <source>
        <dbReference type="Proteomes" id="UP000027195"/>
    </source>
</evidence>
<feature type="region of interest" description="Disordered" evidence="13">
    <location>
        <begin position="681"/>
        <end position="708"/>
    </location>
</feature>
<evidence type="ECO:0000256" key="13">
    <source>
        <dbReference type="SAM" id="MobiDB-lite"/>
    </source>
</evidence>
<dbReference type="FunFam" id="1.25.40.10:FF:000327">
    <property type="entry name" value="Pre-mRNA-splicing factor CLF1"/>
    <property type="match status" value="1"/>
</dbReference>
<dbReference type="HOGENOM" id="CLU_011554_1_0_1"/>
<dbReference type="FunCoup" id="A0A067MKM1">
    <property type="interactions" value="784"/>
</dbReference>
<gene>
    <name evidence="16" type="ORF">BOTBODRAFT_56696</name>
</gene>
<dbReference type="Pfam" id="PF23231">
    <property type="entry name" value="HAT_Syf1_CNRKL1_C"/>
    <property type="match status" value="1"/>
</dbReference>
<dbReference type="GO" id="GO:0000974">
    <property type="term" value="C:Prp19 complex"/>
    <property type="evidence" value="ECO:0007669"/>
    <property type="project" value="TreeGrafter"/>
</dbReference>
<sequence>MSRPNESRAPRVKNRAAAAIQITAEQLLREAQERQEAAFRAPKQRVEDFEELHEYRGRKRKEFEDRVRRTRGSIKEWTQYASWEASQGEYDRSRSVYERALDVDPRDVKLWLSYTEMELKSRNVQHARNLFDRAVTLLPRIDQLWYKFVYLEELLQNVPGARQIFERWMKWEPDDKAWQAYIKMEVRYHELDRASAIYERWVGVRPEPRVWCKWAKFEEERANLDKAREVFQTALEYFGDDEEQVEKAQAVFAAFARMETRLKEYERARVIYKFALSRLSRAKSASLYAAYTKFEKQFGTRSDVESNVLGKRRIQYEEEITHDPRSYDTWFDYARLEEDAYRTDREQGEDADPSRVREVYERAVAQVPPGTEKRHWRRYIFLWLNYALFEEIETQDMSRARQIYKTAIGLVPHKQFTFAKLWILFARFEIRQLDLPAARKTLGAAIGLCPKEALFKGYIQLELELREFDRVRKLYEKYLEYDPTNCSAWIKFAELETTLGDLDRARAIFELATSQPALDMPELLWKAYIDLEFEDGQRVRARTLYERLLQKTGHENVWIAYALFEVAKLGGDEDDEDDETEPDLGSAELARNVFEKGYKDLKARGIKKGRARLLEAWKDFEVEHGTSDDVAKVQAMMPYPANRPHTEDDSGWDYIFPDDERDANPTSFKFLQMAHAWKLAQAKAAASHGSEPSAGGDNSPDEAPSDED</sequence>
<dbReference type="FunFam" id="1.25.40.10:FF:000639">
    <property type="entry name" value="Pre-mRNA-splicing factor CLF1"/>
    <property type="match status" value="1"/>
</dbReference>
<protein>
    <recommendedName>
        <fullName evidence="10">Pre-mRNA-splicing factor CLF1</fullName>
    </recommendedName>
    <alternativeName>
        <fullName evidence="11">Pre-mRNA-splicing factor clf1</fullName>
    </alternativeName>
</protein>
<dbReference type="EMBL" id="KL198050">
    <property type="protein sequence ID" value="KDQ12402.1"/>
    <property type="molecule type" value="Genomic_DNA"/>
</dbReference>
<feature type="compositionally biased region" description="Acidic residues" evidence="13">
    <location>
        <begin position="699"/>
        <end position="708"/>
    </location>
</feature>
<evidence type="ECO:0000256" key="1">
    <source>
        <dbReference type="ARBA" id="ARBA00004123"/>
    </source>
</evidence>
<evidence type="ECO:0000256" key="12">
    <source>
        <dbReference type="PROSITE-ProRule" id="PRU00339"/>
    </source>
</evidence>
<dbReference type="Gene3D" id="1.25.40.10">
    <property type="entry name" value="Tetratricopeptide repeat domain"/>
    <property type="match status" value="3"/>
</dbReference>
<dbReference type="InterPro" id="IPR011990">
    <property type="entry name" value="TPR-like_helical_dom_sf"/>
</dbReference>
<dbReference type="InterPro" id="IPR055433">
    <property type="entry name" value="HAT_Syf1-like_N"/>
</dbReference>
<keyword evidence="17" id="KW-1185">Reference proteome</keyword>
<dbReference type="PANTHER" id="PTHR11246:SF3">
    <property type="entry name" value="CROOKED NECK-LIKE PROTEIN 1"/>
    <property type="match status" value="1"/>
</dbReference>
<comment type="similarity">
    <text evidence="2">Belongs to the crooked-neck family.</text>
</comment>
<feature type="domain" description="Pre-mRNA-splicing factor Syf1-like N-terminal HAT-repeats" evidence="15">
    <location>
        <begin position="62"/>
        <end position="207"/>
    </location>
</feature>
<organism evidence="16 17">
    <name type="scientific">Botryobasidium botryosum (strain FD-172 SS1)</name>
    <dbReference type="NCBI Taxonomy" id="930990"/>
    <lineage>
        <taxon>Eukaryota</taxon>
        <taxon>Fungi</taxon>
        <taxon>Dikarya</taxon>
        <taxon>Basidiomycota</taxon>
        <taxon>Agaricomycotina</taxon>
        <taxon>Agaricomycetes</taxon>
        <taxon>Cantharellales</taxon>
        <taxon>Botryobasidiaceae</taxon>
        <taxon>Botryobasidium</taxon>
    </lineage>
</organism>
<evidence type="ECO:0000256" key="7">
    <source>
        <dbReference type="ARBA" id="ARBA00023187"/>
    </source>
</evidence>
<dbReference type="InParanoid" id="A0A067MKM1"/>
<evidence type="ECO:0000256" key="10">
    <source>
        <dbReference type="ARBA" id="ARBA00039167"/>
    </source>
</evidence>
<dbReference type="OrthoDB" id="541719at2759"/>
<dbReference type="InterPro" id="IPR003107">
    <property type="entry name" value="HAT"/>
</dbReference>
<evidence type="ECO:0000313" key="16">
    <source>
        <dbReference type="EMBL" id="KDQ12402.1"/>
    </source>
</evidence>
<comment type="subcellular location">
    <subcellularLocation>
        <location evidence="1">Nucleus</location>
    </subcellularLocation>
</comment>
<dbReference type="Proteomes" id="UP000027195">
    <property type="component" value="Unassembled WGS sequence"/>
</dbReference>
<keyword evidence="7" id="KW-0508">mRNA splicing</keyword>
<name>A0A067MKM1_BOTB1</name>
<evidence type="ECO:0000256" key="2">
    <source>
        <dbReference type="ARBA" id="ARBA00008644"/>
    </source>
</evidence>
<dbReference type="Pfam" id="PF23233">
    <property type="entry name" value="HAT_Syf1_CNRKL1_N"/>
    <property type="match status" value="2"/>
</dbReference>
<dbReference type="GO" id="GO:0000245">
    <property type="term" value="P:spliceosomal complex assembly"/>
    <property type="evidence" value="ECO:0007669"/>
    <property type="project" value="TreeGrafter"/>
</dbReference>
<dbReference type="InterPro" id="IPR055430">
    <property type="entry name" value="HAT_Syf1_CNRKL1_C"/>
</dbReference>
<dbReference type="PANTHER" id="PTHR11246">
    <property type="entry name" value="PRE-MRNA SPLICING FACTOR"/>
    <property type="match status" value="1"/>
</dbReference>
<reference evidence="17" key="1">
    <citation type="journal article" date="2014" name="Proc. Natl. Acad. Sci. U.S.A.">
        <title>Extensive sampling of basidiomycete genomes demonstrates inadequacy of the white-rot/brown-rot paradigm for wood decay fungi.</title>
        <authorList>
            <person name="Riley R."/>
            <person name="Salamov A.A."/>
            <person name="Brown D.W."/>
            <person name="Nagy L.G."/>
            <person name="Floudas D."/>
            <person name="Held B.W."/>
            <person name="Levasseur A."/>
            <person name="Lombard V."/>
            <person name="Morin E."/>
            <person name="Otillar R."/>
            <person name="Lindquist E.A."/>
            <person name="Sun H."/>
            <person name="LaButti K.M."/>
            <person name="Schmutz J."/>
            <person name="Jabbour D."/>
            <person name="Luo H."/>
            <person name="Baker S.E."/>
            <person name="Pisabarro A.G."/>
            <person name="Walton J.D."/>
            <person name="Blanchette R.A."/>
            <person name="Henrissat B."/>
            <person name="Martin F."/>
            <person name="Cullen D."/>
            <person name="Hibbett D.S."/>
            <person name="Grigoriev I.V."/>
        </authorList>
    </citation>
    <scope>NUCLEOTIDE SEQUENCE [LARGE SCALE GENOMIC DNA]</scope>
    <source>
        <strain evidence="17">FD-172 SS1</strain>
    </source>
</reference>
<evidence type="ECO:0000259" key="15">
    <source>
        <dbReference type="Pfam" id="PF23233"/>
    </source>
</evidence>
<evidence type="ECO:0000256" key="8">
    <source>
        <dbReference type="ARBA" id="ARBA00023242"/>
    </source>
</evidence>
<evidence type="ECO:0000256" key="3">
    <source>
        <dbReference type="ARBA" id="ARBA00011524"/>
    </source>
</evidence>
<feature type="repeat" description="TPR" evidence="12">
    <location>
        <begin position="74"/>
        <end position="107"/>
    </location>
</feature>
<evidence type="ECO:0000256" key="6">
    <source>
        <dbReference type="ARBA" id="ARBA00022737"/>
    </source>
</evidence>
<evidence type="ECO:0000256" key="11">
    <source>
        <dbReference type="ARBA" id="ARBA00070631"/>
    </source>
</evidence>
<comment type="function">
    <text evidence="9">Involved in pre-mRNA splicing and cell cycle progression. Required for the spliceosome assembly and initiation of the DNA replication.</text>
</comment>
<keyword evidence="6" id="KW-0677">Repeat</keyword>
<dbReference type="SUPFAM" id="SSF48452">
    <property type="entry name" value="TPR-like"/>
    <property type="match status" value="3"/>
</dbReference>
<comment type="subunit">
    <text evidence="3">Associated with the spliceosome.</text>
</comment>
<dbReference type="PROSITE" id="PS50005">
    <property type="entry name" value="TPR"/>
    <property type="match status" value="1"/>
</dbReference>
<dbReference type="STRING" id="930990.A0A067MKM1"/>
<keyword evidence="5" id="KW-0747">Spliceosome</keyword>